<dbReference type="GO" id="GO:0005739">
    <property type="term" value="C:mitochondrion"/>
    <property type="evidence" value="ECO:0007669"/>
    <property type="project" value="TreeGrafter"/>
</dbReference>
<dbReference type="FunFam" id="1.25.40.10:FF:000253">
    <property type="entry name" value="Pentatricopeptide repeat-containing protein"/>
    <property type="match status" value="1"/>
</dbReference>
<dbReference type="SMART" id="SM01413">
    <property type="entry name" value="Ribosomal_S19e"/>
    <property type="match status" value="1"/>
</dbReference>
<feature type="non-terminal residue" evidence="7">
    <location>
        <position position="1"/>
    </location>
</feature>
<dbReference type="Pfam" id="PF01535">
    <property type="entry name" value="PPR"/>
    <property type="match status" value="3"/>
</dbReference>
<dbReference type="PROSITE" id="PS51375">
    <property type="entry name" value="PPR"/>
    <property type="match status" value="2"/>
</dbReference>
<dbReference type="GO" id="GO:0006412">
    <property type="term" value="P:translation"/>
    <property type="evidence" value="ECO:0007669"/>
    <property type="project" value="InterPro"/>
</dbReference>
<name>A0AAV6N8M2_9ROSI</name>
<reference evidence="7 8" key="1">
    <citation type="journal article" date="2021" name="Hortic Res">
        <title>The domestication of Cucurbita argyrosperma as revealed by the genome of its wild relative.</title>
        <authorList>
            <person name="Barrera-Redondo J."/>
            <person name="Sanchez-de la Vega G."/>
            <person name="Aguirre-Liguori J.A."/>
            <person name="Castellanos-Morales G."/>
            <person name="Gutierrez-Guerrero Y.T."/>
            <person name="Aguirre-Dugua X."/>
            <person name="Aguirre-Planter E."/>
            <person name="Tenaillon M.I."/>
            <person name="Lira-Saade R."/>
            <person name="Eguiarte L.E."/>
        </authorList>
    </citation>
    <scope>NUCLEOTIDE SEQUENCE [LARGE SCALE GENOMIC DNA]</scope>
    <source>
        <strain evidence="7">JBR-2021</strain>
    </source>
</reference>
<dbReference type="NCBIfam" id="TIGR00756">
    <property type="entry name" value="PPR"/>
    <property type="match status" value="4"/>
</dbReference>
<evidence type="ECO:0000256" key="1">
    <source>
        <dbReference type="ARBA" id="ARBA00007626"/>
    </source>
</evidence>
<evidence type="ECO:0000313" key="7">
    <source>
        <dbReference type="EMBL" id="KAG6593129.1"/>
    </source>
</evidence>
<dbReference type="FunFam" id="1.25.40.10:FF:000651">
    <property type="entry name" value="Pentatricopeptide repeat-containing protein mitochondrial"/>
    <property type="match status" value="1"/>
</dbReference>
<dbReference type="GO" id="GO:0005840">
    <property type="term" value="C:ribosome"/>
    <property type="evidence" value="ECO:0007669"/>
    <property type="project" value="UniProtKB-KW"/>
</dbReference>
<dbReference type="GO" id="GO:1990904">
    <property type="term" value="C:ribonucleoprotein complex"/>
    <property type="evidence" value="ECO:0007669"/>
    <property type="project" value="UniProtKB-KW"/>
</dbReference>
<evidence type="ECO:0000256" key="6">
    <source>
        <dbReference type="PROSITE-ProRule" id="PRU00708"/>
    </source>
</evidence>
<dbReference type="PANTHER" id="PTHR45717">
    <property type="entry name" value="OS12G0527900 PROTEIN"/>
    <property type="match status" value="1"/>
</dbReference>
<dbReference type="PROSITE" id="PS00628">
    <property type="entry name" value="RIBOSOMAL_S19E"/>
    <property type="match status" value="1"/>
</dbReference>
<dbReference type="InterPro" id="IPR001266">
    <property type="entry name" value="Ribosomal_eS19"/>
</dbReference>
<sequence length="684" mass="77031">MLRSPRLYLATAARRFSGEACAVAVENTTLEAASGSSGTGGGGRDTLGRRLMSLAFPKRSAVIAIRKWQEEGHTVRKYELNRIVRELRKLKRYKHALEICEWMTLQKDMKLLPGDYAVHLDLISKIRGLSSAEKFFMDLPDKMRGQSAYTSLLHVFVQNNLSEKAEALMAKMSEFGFLKSPLSFNHMLSLYITNKGLEKVPALVQELKKNTKPDVLTYNLLLNVCTLQNDVEAAENIFLEMKNAKIEPDWVSFSTLANLYSKQQLTEKAASTLKKMEKMASKRNRISFSSLLSLYTNFGDKDGVCRIWKKMNSSFRKMNDSEYTCMISSLVKLDKLEEAEKLYTEWESVSGTGDTRVPNILLAAYINKNQTKQAESFYDRMTLKGIVPSYTTWELLTWGYLKENQMEKVLQFFKNAVGSVKKWNADERLVEGVCKRLEEQGNFEGAEQLLIILRNAGHVDTEIYNSLLRTYAKAGKMPLIVAERMEQDNVQLNEESRELLKLTSKMCAAYQSSKTLEFEKGGSPSSAIGAFAGLCSLNSTAMATARTVKDVSPHEFVKAYAAHLKRSGKVELPPWTDIVKTARFKELAPYDPDWYYVRAASMARKIYLRGGLGVGAFKRIYGGSKRNGSRPPHFCESSGAIARHILQQLQEMNIVDVDPKGGRRITSSGRRDLDQVAGRIVVAP</sequence>
<dbReference type="FunFam" id="1.10.10.10:FF:000118">
    <property type="entry name" value="40S ribosomal protein S19"/>
    <property type="match status" value="1"/>
</dbReference>
<gene>
    <name evidence="7" type="ORF">SDJN03_12605</name>
</gene>
<dbReference type="GO" id="GO:0003735">
    <property type="term" value="F:structural constituent of ribosome"/>
    <property type="evidence" value="ECO:0007669"/>
    <property type="project" value="InterPro"/>
</dbReference>
<dbReference type="InterPro" id="IPR002885">
    <property type="entry name" value="PPR_rpt"/>
</dbReference>
<dbReference type="Pfam" id="PF13041">
    <property type="entry name" value="PPR_2"/>
    <property type="match status" value="1"/>
</dbReference>
<feature type="repeat" description="PPR" evidence="6">
    <location>
        <begin position="214"/>
        <end position="248"/>
    </location>
</feature>
<evidence type="ECO:0000256" key="4">
    <source>
        <dbReference type="ARBA" id="ARBA00022980"/>
    </source>
</evidence>
<comment type="similarity">
    <text evidence="1">Belongs to the PPR family. P subfamily.</text>
</comment>
<comment type="similarity">
    <text evidence="2">Belongs to the eukaryotic ribosomal protein eS19 family.</text>
</comment>
<keyword evidence="4" id="KW-0689">Ribosomal protein</keyword>
<accession>A0AAV6N8M2</accession>
<dbReference type="EMBL" id="JAGKQH010000008">
    <property type="protein sequence ID" value="KAG6593129.1"/>
    <property type="molecule type" value="Genomic_DNA"/>
</dbReference>
<dbReference type="PANTHER" id="PTHR45717:SF45">
    <property type="entry name" value="OS12G0527900 PROTEIN"/>
    <property type="match status" value="1"/>
</dbReference>
<feature type="repeat" description="PPR" evidence="6">
    <location>
        <begin position="354"/>
        <end position="388"/>
    </location>
</feature>
<evidence type="ECO:0000256" key="5">
    <source>
        <dbReference type="ARBA" id="ARBA00023274"/>
    </source>
</evidence>
<dbReference type="Pfam" id="PF01090">
    <property type="entry name" value="Ribosomal_S19e"/>
    <property type="match status" value="1"/>
</dbReference>
<comment type="caution">
    <text evidence="7">The sequence shown here is derived from an EMBL/GenBank/DDBJ whole genome shotgun (WGS) entry which is preliminary data.</text>
</comment>
<evidence type="ECO:0000256" key="3">
    <source>
        <dbReference type="ARBA" id="ARBA00022737"/>
    </source>
</evidence>
<keyword evidence="8" id="KW-1185">Reference proteome</keyword>
<dbReference type="Proteomes" id="UP000685013">
    <property type="component" value="Chromosome 8"/>
</dbReference>
<dbReference type="AlphaFoldDB" id="A0AAV6N8M2"/>
<dbReference type="InterPro" id="IPR018277">
    <property type="entry name" value="Ribosomal_eS19_CS"/>
</dbReference>
<evidence type="ECO:0000256" key="2">
    <source>
        <dbReference type="ARBA" id="ARBA00010014"/>
    </source>
</evidence>
<evidence type="ECO:0000313" key="8">
    <source>
        <dbReference type="Proteomes" id="UP000685013"/>
    </source>
</evidence>
<organism evidence="7 8">
    <name type="scientific">Cucurbita argyrosperma subsp. sororia</name>
    <dbReference type="NCBI Taxonomy" id="37648"/>
    <lineage>
        <taxon>Eukaryota</taxon>
        <taxon>Viridiplantae</taxon>
        <taxon>Streptophyta</taxon>
        <taxon>Embryophyta</taxon>
        <taxon>Tracheophyta</taxon>
        <taxon>Spermatophyta</taxon>
        <taxon>Magnoliopsida</taxon>
        <taxon>eudicotyledons</taxon>
        <taxon>Gunneridae</taxon>
        <taxon>Pentapetalae</taxon>
        <taxon>rosids</taxon>
        <taxon>fabids</taxon>
        <taxon>Cucurbitales</taxon>
        <taxon>Cucurbitaceae</taxon>
        <taxon>Cucurbiteae</taxon>
        <taxon>Cucurbita</taxon>
    </lineage>
</organism>
<protein>
    <submittedName>
        <fullName evidence="7">Pentatricopeptide repeat-containing protein, mitochondrial</fullName>
    </submittedName>
</protein>
<proteinExistence type="inferred from homology"/>
<keyword evidence="5" id="KW-0687">Ribonucleoprotein</keyword>
<keyword evidence="3" id="KW-0677">Repeat</keyword>